<feature type="transmembrane region" description="Helical" evidence="9">
    <location>
        <begin position="359"/>
        <end position="384"/>
    </location>
</feature>
<feature type="compositionally biased region" description="Polar residues" evidence="8">
    <location>
        <begin position="494"/>
        <end position="504"/>
    </location>
</feature>
<dbReference type="InterPro" id="IPR050360">
    <property type="entry name" value="MFS_Sugar_Transporters"/>
</dbReference>
<dbReference type="InterPro" id="IPR005828">
    <property type="entry name" value="MFS_sugar_transport-like"/>
</dbReference>
<dbReference type="Proteomes" id="UP000298493">
    <property type="component" value="Unassembled WGS sequence"/>
</dbReference>
<dbReference type="Gene3D" id="1.20.1250.20">
    <property type="entry name" value="MFS general substrate transporter like domains"/>
    <property type="match status" value="1"/>
</dbReference>
<dbReference type="AlphaFoldDB" id="A0A4Z1PCY3"/>
<feature type="transmembrane region" description="Helical" evidence="9">
    <location>
        <begin position="172"/>
        <end position="194"/>
    </location>
</feature>
<feature type="transmembrane region" description="Helical" evidence="9">
    <location>
        <begin position="405"/>
        <end position="422"/>
    </location>
</feature>
<dbReference type="FunFam" id="1.20.1250.20:FF:000134">
    <property type="entry name" value="MFS sugar transporter protein"/>
    <property type="match status" value="1"/>
</dbReference>
<dbReference type="PROSITE" id="PS50850">
    <property type="entry name" value="MFS"/>
    <property type="match status" value="1"/>
</dbReference>
<protein>
    <submittedName>
        <fullName evidence="11">General substrate transporter</fullName>
    </submittedName>
</protein>
<feature type="compositionally biased region" description="Gly residues" evidence="8">
    <location>
        <begin position="475"/>
        <end position="484"/>
    </location>
</feature>
<feature type="transmembrane region" description="Helical" evidence="9">
    <location>
        <begin position="264"/>
        <end position="288"/>
    </location>
</feature>
<feature type="domain" description="Major facilitator superfamily (MFS) profile" evidence="10">
    <location>
        <begin position="15"/>
        <end position="449"/>
    </location>
</feature>
<dbReference type="InterPro" id="IPR020846">
    <property type="entry name" value="MFS_dom"/>
</dbReference>
<keyword evidence="5 9" id="KW-1133">Transmembrane helix</keyword>
<evidence type="ECO:0000256" key="4">
    <source>
        <dbReference type="ARBA" id="ARBA00022692"/>
    </source>
</evidence>
<dbReference type="SUPFAM" id="SSF103473">
    <property type="entry name" value="MFS general substrate transporter"/>
    <property type="match status" value="1"/>
</dbReference>
<feature type="transmembrane region" description="Helical" evidence="9">
    <location>
        <begin position="331"/>
        <end position="353"/>
    </location>
</feature>
<evidence type="ECO:0000259" key="10">
    <source>
        <dbReference type="PROSITE" id="PS50850"/>
    </source>
</evidence>
<dbReference type="EMBL" id="SNSC02000007">
    <property type="protein sequence ID" value="TID22871.1"/>
    <property type="molecule type" value="Genomic_DNA"/>
</dbReference>
<evidence type="ECO:0000256" key="5">
    <source>
        <dbReference type="ARBA" id="ARBA00022989"/>
    </source>
</evidence>
<evidence type="ECO:0000256" key="8">
    <source>
        <dbReference type="SAM" id="MobiDB-lite"/>
    </source>
</evidence>
<dbReference type="Pfam" id="PF00083">
    <property type="entry name" value="Sugar_tr"/>
    <property type="match status" value="1"/>
</dbReference>
<evidence type="ECO:0000256" key="1">
    <source>
        <dbReference type="ARBA" id="ARBA00004141"/>
    </source>
</evidence>
<dbReference type="InterPro" id="IPR003663">
    <property type="entry name" value="Sugar/inositol_transpt"/>
</dbReference>
<dbReference type="GO" id="GO:0005351">
    <property type="term" value="F:carbohydrate:proton symporter activity"/>
    <property type="evidence" value="ECO:0007669"/>
    <property type="project" value="TreeGrafter"/>
</dbReference>
<dbReference type="PRINTS" id="PR00171">
    <property type="entry name" value="SUGRTRNSPORT"/>
</dbReference>
<dbReference type="PANTHER" id="PTHR48022">
    <property type="entry name" value="PLASTIDIC GLUCOSE TRANSPORTER 4"/>
    <property type="match status" value="1"/>
</dbReference>
<feature type="transmembrane region" description="Helical" evidence="9">
    <location>
        <begin position="428"/>
        <end position="445"/>
    </location>
</feature>
<evidence type="ECO:0000256" key="6">
    <source>
        <dbReference type="ARBA" id="ARBA00023136"/>
    </source>
</evidence>
<keyword evidence="4 9" id="KW-0812">Transmembrane</keyword>
<feature type="transmembrane region" description="Helical" evidence="9">
    <location>
        <begin position="300"/>
        <end position="319"/>
    </location>
</feature>
<name>A0A4Z1PCY3_9PEZI</name>
<keyword evidence="6 9" id="KW-0472">Membrane</keyword>
<accession>A0A4Z1PCY3</accession>
<evidence type="ECO:0000256" key="2">
    <source>
        <dbReference type="ARBA" id="ARBA00010992"/>
    </source>
</evidence>
<dbReference type="PROSITE" id="PS00217">
    <property type="entry name" value="SUGAR_TRANSPORT_2"/>
    <property type="match status" value="1"/>
</dbReference>
<organism evidence="11 12">
    <name type="scientific">Venturia nashicola</name>
    <dbReference type="NCBI Taxonomy" id="86259"/>
    <lineage>
        <taxon>Eukaryota</taxon>
        <taxon>Fungi</taxon>
        <taxon>Dikarya</taxon>
        <taxon>Ascomycota</taxon>
        <taxon>Pezizomycotina</taxon>
        <taxon>Dothideomycetes</taxon>
        <taxon>Pleosporomycetidae</taxon>
        <taxon>Venturiales</taxon>
        <taxon>Venturiaceae</taxon>
        <taxon>Venturia</taxon>
    </lineage>
</organism>
<sequence length="504" mass="55967">MRSCYGQGRPLRAAIQTCCLAAFLFFGYDQGNFGGILQNPEWLKTFDYPDETTTGIIMSSYCIGALISCAVNFYIGDLFGRRRMMWLAMAFIVCGATLQTSAYTISHLIVGRIICGIGTGIDSSTVPMYQSELCEKEKRGRLVSWEVLFIGVGVVVAYWIDFGFSYLSGSVSWRTPIALQLVFAIVVVVLVWGLPESPRWLANRGREQEAVEVLCAVFDRTPNDPFIMEQVLEIREAISVERHAGAQKISGLFKNDRVKTRRRVILAWFMLFMNQLSGINIIIAYIPTVLVKSVGIDPKIATVMAGCVVVLFCIGALVPSLRLDHMGRRPAMMWGSAGLGICMMMVSILLSFHKRSTSIGAAAFFFLFMFVFGVSINAVPWVYGPEILPLVARTRGTAISVSSHWLWNFFILMITPTLLARLDWKTYLIFMATNFSFVPIVYFFYPETSNISLEQIDKLFIDAETDDGSMEAGEAGIGQSGKGGTDTKIEERQISSSRGKAQAS</sequence>
<evidence type="ECO:0000313" key="12">
    <source>
        <dbReference type="Proteomes" id="UP000298493"/>
    </source>
</evidence>
<evidence type="ECO:0000313" key="11">
    <source>
        <dbReference type="EMBL" id="TID22871.1"/>
    </source>
</evidence>
<dbReference type="STRING" id="86259.A0A4Z1PCY3"/>
<proteinExistence type="inferred from homology"/>
<dbReference type="PANTHER" id="PTHR48022:SF1">
    <property type="entry name" value="SUGAR TRANSPORTER, PUTATIVE (AFU_ORTHOLOGUE AFUA_5G06720)-RELATED"/>
    <property type="match status" value="1"/>
</dbReference>
<feature type="region of interest" description="Disordered" evidence="8">
    <location>
        <begin position="470"/>
        <end position="504"/>
    </location>
</feature>
<dbReference type="InterPro" id="IPR036259">
    <property type="entry name" value="MFS_trans_sf"/>
</dbReference>
<reference evidence="11 12" key="1">
    <citation type="submission" date="2019-04" db="EMBL/GenBank/DDBJ databases">
        <title>High contiguity whole genome sequence and gene annotation resource for two Venturia nashicola isolates.</title>
        <authorList>
            <person name="Prokchorchik M."/>
            <person name="Won K."/>
            <person name="Lee Y."/>
            <person name="Choi E.D."/>
            <person name="Segonzac C."/>
            <person name="Sohn K.H."/>
        </authorList>
    </citation>
    <scope>NUCLEOTIDE SEQUENCE [LARGE SCALE GENOMIC DNA]</scope>
    <source>
        <strain evidence="11 12">PRI2</strain>
    </source>
</reference>
<feature type="transmembrane region" description="Helical" evidence="9">
    <location>
        <begin position="142"/>
        <end position="160"/>
    </location>
</feature>
<dbReference type="InterPro" id="IPR005829">
    <property type="entry name" value="Sugar_transporter_CS"/>
</dbReference>
<evidence type="ECO:0000256" key="3">
    <source>
        <dbReference type="ARBA" id="ARBA00022448"/>
    </source>
</evidence>
<comment type="caution">
    <text evidence="11">The sequence shown here is derived from an EMBL/GenBank/DDBJ whole genome shotgun (WGS) entry which is preliminary data.</text>
</comment>
<gene>
    <name evidence="11" type="ORF">E6O75_ATG02045</name>
</gene>
<feature type="transmembrane region" description="Helical" evidence="9">
    <location>
        <begin position="55"/>
        <end position="75"/>
    </location>
</feature>
<comment type="similarity">
    <text evidence="2 7">Belongs to the major facilitator superfamily. Sugar transporter (TC 2.A.1.1) family.</text>
</comment>
<dbReference type="NCBIfam" id="TIGR00879">
    <property type="entry name" value="SP"/>
    <property type="match status" value="1"/>
</dbReference>
<comment type="subcellular location">
    <subcellularLocation>
        <location evidence="1">Membrane</location>
        <topology evidence="1">Multi-pass membrane protein</topology>
    </subcellularLocation>
</comment>
<keyword evidence="3 7" id="KW-0813">Transport</keyword>
<evidence type="ECO:0000256" key="9">
    <source>
        <dbReference type="SAM" id="Phobius"/>
    </source>
</evidence>
<keyword evidence="12" id="KW-1185">Reference proteome</keyword>
<evidence type="ECO:0000256" key="7">
    <source>
        <dbReference type="RuleBase" id="RU003346"/>
    </source>
</evidence>
<dbReference type="GO" id="GO:0016020">
    <property type="term" value="C:membrane"/>
    <property type="evidence" value="ECO:0007669"/>
    <property type="project" value="UniProtKB-SubCell"/>
</dbReference>